<evidence type="ECO:0000313" key="14">
    <source>
        <dbReference type="Proteomes" id="UP000070700"/>
    </source>
</evidence>
<comment type="similarity">
    <text evidence="2">Belongs to the acetyltransferase family. ECO subfamily.</text>
</comment>
<reference evidence="13 14" key="1">
    <citation type="submission" date="2015-10" db="EMBL/GenBank/DDBJ databases">
        <title>Full genome of DAOMC 229536 Phialocephala scopiformis, a fungal endophyte of spruce producing the potent anti-insectan compound rugulosin.</title>
        <authorList>
            <consortium name="DOE Joint Genome Institute"/>
            <person name="Walker A.K."/>
            <person name="Frasz S.L."/>
            <person name="Seifert K.A."/>
            <person name="Miller J.D."/>
            <person name="Mondo S.J."/>
            <person name="Labutti K."/>
            <person name="Lipzen A."/>
            <person name="Dockter R."/>
            <person name="Kennedy M."/>
            <person name="Grigoriev I.V."/>
            <person name="Spatafora J.W."/>
        </authorList>
    </citation>
    <scope>NUCLEOTIDE SEQUENCE [LARGE SCALE GENOMIC DNA]</scope>
    <source>
        <strain evidence="13 14">CBS 120377</strain>
    </source>
</reference>
<feature type="compositionally biased region" description="Low complexity" evidence="10">
    <location>
        <begin position="60"/>
        <end position="76"/>
    </location>
</feature>
<evidence type="ECO:0000256" key="9">
    <source>
        <dbReference type="ARBA" id="ARBA00023315"/>
    </source>
</evidence>
<dbReference type="GO" id="GO:0061733">
    <property type="term" value="F:protein-lysine-acetyltransferase activity"/>
    <property type="evidence" value="ECO:0007669"/>
    <property type="project" value="TreeGrafter"/>
</dbReference>
<dbReference type="InterPro" id="IPR028009">
    <property type="entry name" value="ESCO_Acetyltransf_dom"/>
</dbReference>
<keyword evidence="14" id="KW-1185">Reference proteome</keyword>
<keyword evidence="7" id="KW-0539">Nucleus</keyword>
<dbReference type="STRING" id="149040.A0A194X464"/>
<dbReference type="AlphaFoldDB" id="A0A194X464"/>
<comment type="subcellular location">
    <subcellularLocation>
        <location evidence="1">Nucleus</location>
    </subcellularLocation>
</comment>
<gene>
    <name evidence="13" type="ORF">LY89DRAFT_784012</name>
</gene>
<keyword evidence="6" id="KW-0862">Zinc</keyword>
<evidence type="ECO:0000256" key="5">
    <source>
        <dbReference type="ARBA" id="ARBA00022771"/>
    </source>
</evidence>
<evidence type="ECO:0000313" key="13">
    <source>
        <dbReference type="EMBL" id="KUJ14973.1"/>
    </source>
</evidence>
<evidence type="ECO:0000256" key="8">
    <source>
        <dbReference type="ARBA" id="ARBA00023306"/>
    </source>
</evidence>
<keyword evidence="3" id="KW-0808">Transferase</keyword>
<keyword evidence="9" id="KW-0012">Acyltransferase</keyword>
<dbReference type="KEGG" id="psco:LY89DRAFT_784012"/>
<evidence type="ECO:0000256" key="7">
    <source>
        <dbReference type="ARBA" id="ARBA00023242"/>
    </source>
</evidence>
<dbReference type="GO" id="GO:0005634">
    <property type="term" value="C:nucleus"/>
    <property type="evidence" value="ECO:0007669"/>
    <property type="project" value="UniProtKB-SubCell"/>
</dbReference>
<dbReference type="FunCoup" id="A0A194X464">
    <property type="interactions" value="29"/>
</dbReference>
<dbReference type="InterPro" id="IPR028005">
    <property type="entry name" value="AcTrfase_ESCO_Znf_dom"/>
</dbReference>
<dbReference type="Pfam" id="PF13878">
    <property type="entry name" value="zf-C2H2_3"/>
    <property type="match status" value="1"/>
</dbReference>
<dbReference type="EMBL" id="KQ947419">
    <property type="protein sequence ID" value="KUJ14973.1"/>
    <property type="molecule type" value="Genomic_DNA"/>
</dbReference>
<feature type="domain" description="N-acetyltransferase ESCO zinc-finger" evidence="11">
    <location>
        <begin position="136"/>
        <end position="172"/>
    </location>
</feature>
<organism evidence="13 14">
    <name type="scientific">Mollisia scopiformis</name>
    <name type="common">Conifer needle endophyte fungus</name>
    <name type="synonym">Phialocephala scopiformis</name>
    <dbReference type="NCBI Taxonomy" id="149040"/>
    <lineage>
        <taxon>Eukaryota</taxon>
        <taxon>Fungi</taxon>
        <taxon>Dikarya</taxon>
        <taxon>Ascomycota</taxon>
        <taxon>Pezizomycotina</taxon>
        <taxon>Leotiomycetes</taxon>
        <taxon>Helotiales</taxon>
        <taxon>Mollisiaceae</taxon>
        <taxon>Mollisia</taxon>
    </lineage>
</organism>
<evidence type="ECO:0000256" key="10">
    <source>
        <dbReference type="SAM" id="MobiDB-lite"/>
    </source>
</evidence>
<protein>
    <submittedName>
        <fullName evidence="13">Uncharacterized protein</fullName>
    </submittedName>
</protein>
<dbReference type="GO" id="GO:0008270">
    <property type="term" value="F:zinc ion binding"/>
    <property type="evidence" value="ECO:0007669"/>
    <property type="project" value="UniProtKB-KW"/>
</dbReference>
<evidence type="ECO:0000256" key="1">
    <source>
        <dbReference type="ARBA" id="ARBA00004123"/>
    </source>
</evidence>
<name>A0A194X464_MOLSC</name>
<dbReference type="GO" id="GO:0007064">
    <property type="term" value="P:mitotic sister chromatid cohesion"/>
    <property type="evidence" value="ECO:0007669"/>
    <property type="project" value="TreeGrafter"/>
</dbReference>
<evidence type="ECO:0000256" key="4">
    <source>
        <dbReference type="ARBA" id="ARBA00022723"/>
    </source>
</evidence>
<dbReference type="RefSeq" id="XP_018069328.1">
    <property type="nucleotide sequence ID" value="XM_018222744.1"/>
</dbReference>
<proteinExistence type="inferred from homology"/>
<dbReference type="PANTHER" id="PTHR45884">
    <property type="entry name" value="N-ACETYLTRANSFERASE ECO"/>
    <property type="match status" value="1"/>
</dbReference>
<evidence type="ECO:0000256" key="2">
    <source>
        <dbReference type="ARBA" id="ARBA00005816"/>
    </source>
</evidence>
<dbReference type="OrthoDB" id="428854at2759"/>
<accession>A0A194X464</accession>
<dbReference type="InParanoid" id="A0A194X464"/>
<evidence type="ECO:0000256" key="6">
    <source>
        <dbReference type="ARBA" id="ARBA00022833"/>
    </source>
</evidence>
<dbReference type="GeneID" id="28832470"/>
<evidence type="ECO:0000256" key="3">
    <source>
        <dbReference type="ARBA" id="ARBA00022679"/>
    </source>
</evidence>
<dbReference type="Proteomes" id="UP000070700">
    <property type="component" value="Unassembled WGS sequence"/>
</dbReference>
<keyword evidence="8" id="KW-0131">Cell cycle</keyword>
<keyword evidence="4" id="KW-0479">Metal-binding</keyword>
<keyword evidence="5" id="KW-0863">Zinc-finger</keyword>
<evidence type="ECO:0000259" key="11">
    <source>
        <dbReference type="Pfam" id="PF13878"/>
    </source>
</evidence>
<sequence length="373" mass="42001">MASVPGSRKTSNMKTYSRRVNGIAEGPPTKKRRLDESSAAETVPPAPQFKKSSIQNYFKPLLLSSSPPLQSPLPSSDAIEPASTPPSSPPPAIPSSPPDSKPLKKRRLKTRPVLQPIENGSVKVEKNQETNSKLSQMRLDLGQQVYEECSVCHYYYDRSDPTDRKAHDKYHDFHTNNVQPKTEDPKVVLWEENIDDKHHSIRAICRTSSSTLKEGFVEAFSATYQDMGGEGIDELNLWSEIKNPHDTTDERKVPRYKGYMYLVDRHPVSILLVERIKSAIFFPFKDTLEVDEAKGKPQDVCKMSVDRIWTRSSHRRKGYATRLVDIARSNFISGLALGKKDVAFTSTTQDGGRFAKSYCKGLFEGAEYLMTLS</sequence>
<evidence type="ECO:0000259" key="12">
    <source>
        <dbReference type="Pfam" id="PF13880"/>
    </source>
</evidence>
<feature type="domain" description="N-acetyltransferase ESCO acetyl-transferase" evidence="12">
    <location>
        <begin position="302"/>
        <end position="361"/>
    </location>
</feature>
<dbReference type="PANTHER" id="PTHR45884:SF2">
    <property type="entry name" value="N-ACETYLTRANSFERASE ECO"/>
    <property type="match status" value="1"/>
</dbReference>
<dbReference type="Pfam" id="PF13880">
    <property type="entry name" value="Acetyltransf_13"/>
    <property type="match status" value="1"/>
</dbReference>
<dbReference type="GO" id="GO:0000785">
    <property type="term" value="C:chromatin"/>
    <property type="evidence" value="ECO:0007669"/>
    <property type="project" value="TreeGrafter"/>
</dbReference>
<feature type="region of interest" description="Disordered" evidence="10">
    <location>
        <begin position="1"/>
        <end position="115"/>
    </location>
</feature>
<feature type="compositionally biased region" description="Pro residues" evidence="10">
    <location>
        <begin position="83"/>
        <end position="100"/>
    </location>
</feature>